<protein>
    <submittedName>
        <fullName evidence="6">Lysine transporter LysE</fullName>
    </submittedName>
</protein>
<dbReference type="InterPro" id="IPR001123">
    <property type="entry name" value="LeuE-type"/>
</dbReference>
<dbReference type="GO" id="GO:0005886">
    <property type="term" value="C:plasma membrane"/>
    <property type="evidence" value="ECO:0007669"/>
    <property type="project" value="UniProtKB-SubCell"/>
</dbReference>
<dbReference type="EMBL" id="CP012621">
    <property type="protein sequence ID" value="ATG75783.1"/>
    <property type="molecule type" value="Genomic_DNA"/>
</dbReference>
<accession>A0A231MY39</accession>
<dbReference type="KEGG" id="zdf:AN401_03400"/>
<dbReference type="PANTHER" id="PTHR30086:SF20">
    <property type="entry name" value="ARGININE EXPORTER PROTEIN ARGO-RELATED"/>
    <property type="match status" value="1"/>
</dbReference>
<dbReference type="AlphaFoldDB" id="A0A231MY39"/>
<keyword evidence="2" id="KW-1003">Cell membrane</keyword>
<sequence length="197" mass="21622">MDLALLGPVAGFALATCGTPGPNNMLLTSSGTRFGYRPTLKLLLGIMLGLQSLMLLTALGLGQLFMLWPLLQWALKIAGSGYLLWLALRIGSAPPPGDNDAGQGMRWHQGALFQFLNPKSWLMAISAISGFTLAGEQYWPSAVLVLAVFLFFGVLTGHVWALFGIHVRRWLHTARDWRRFNLVMGLLTAASVLMIWR</sequence>
<gene>
    <name evidence="6" type="ORF">AN401_03400</name>
</gene>
<evidence type="ECO:0000256" key="4">
    <source>
        <dbReference type="ARBA" id="ARBA00022989"/>
    </source>
</evidence>
<evidence type="ECO:0000313" key="6">
    <source>
        <dbReference type="EMBL" id="ATG75783.1"/>
    </source>
</evidence>
<evidence type="ECO:0000256" key="5">
    <source>
        <dbReference type="ARBA" id="ARBA00023136"/>
    </source>
</evidence>
<keyword evidence="3" id="KW-0812">Transmembrane</keyword>
<reference evidence="7" key="1">
    <citation type="submission" date="2015-09" db="EMBL/GenBank/DDBJ databases">
        <authorList>
            <person name="Shao Z."/>
            <person name="Wang L."/>
        </authorList>
    </citation>
    <scope>NUCLEOTIDE SEQUENCE [LARGE SCALE GENOMIC DNA]</scope>
    <source>
        <strain evidence="7">F13-1</strain>
    </source>
</reference>
<evidence type="ECO:0000313" key="7">
    <source>
        <dbReference type="Proteomes" id="UP000217763"/>
    </source>
</evidence>
<evidence type="ECO:0000256" key="3">
    <source>
        <dbReference type="ARBA" id="ARBA00022692"/>
    </source>
</evidence>
<keyword evidence="5" id="KW-0472">Membrane</keyword>
<name>A0A231MY39_9GAMM</name>
<keyword evidence="4" id="KW-1133">Transmembrane helix</keyword>
<comment type="subcellular location">
    <subcellularLocation>
        <location evidence="1">Cell membrane</location>
        <topology evidence="1">Multi-pass membrane protein</topology>
    </subcellularLocation>
</comment>
<dbReference type="GO" id="GO:0015171">
    <property type="term" value="F:amino acid transmembrane transporter activity"/>
    <property type="evidence" value="ECO:0007669"/>
    <property type="project" value="TreeGrafter"/>
</dbReference>
<evidence type="ECO:0000256" key="2">
    <source>
        <dbReference type="ARBA" id="ARBA00022475"/>
    </source>
</evidence>
<dbReference type="GO" id="GO:0033228">
    <property type="term" value="P:cysteine export across plasma membrane"/>
    <property type="evidence" value="ECO:0007669"/>
    <property type="project" value="TreeGrafter"/>
</dbReference>
<organism evidence="6 7">
    <name type="scientific">Zobellella denitrificans</name>
    <dbReference type="NCBI Taxonomy" id="347534"/>
    <lineage>
        <taxon>Bacteria</taxon>
        <taxon>Pseudomonadati</taxon>
        <taxon>Pseudomonadota</taxon>
        <taxon>Gammaproteobacteria</taxon>
        <taxon>Aeromonadales</taxon>
        <taxon>Aeromonadaceae</taxon>
        <taxon>Zobellella</taxon>
    </lineage>
</organism>
<dbReference type="PANTHER" id="PTHR30086">
    <property type="entry name" value="ARGININE EXPORTER PROTEIN ARGO"/>
    <property type="match status" value="1"/>
</dbReference>
<keyword evidence="7" id="KW-1185">Reference proteome</keyword>
<proteinExistence type="predicted"/>
<dbReference type="Pfam" id="PF01810">
    <property type="entry name" value="LysE"/>
    <property type="match status" value="1"/>
</dbReference>
<dbReference type="RefSeq" id="WP_094039923.1">
    <property type="nucleotide sequence ID" value="NZ_CP012621.1"/>
</dbReference>
<dbReference type="OrthoDB" id="9812084at2"/>
<dbReference type="Proteomes" id="UP000217763">
    <property type="component" value="Chromosome"/>
</dbReference>
<evidence type="ECO:0000256" key="1">
    <source>
        <dbReference type="ARBA" id="ARBA00004651"/>
    </source>
</evidence>